<accession>A0A4Z1KMU6</accession>
<dbReference type="EMBL" id="PQXO01000374">
    <property type="protein sequence ID" value="TGO85652.1"/>
    <property type="molecule type" value="Genomic_DNA"/>
</dbReference>
<dbReference type="InterPro" id="IPR010730">
    <property type="entry name" value="HET"/>
</dbReference>
<sequence length="163" mass="18929">MGEPEPYEALSYCWGDAICKVPITVNGKRFDVITNLFAAMQKLKETDNDNDEKKSKEMLVMRDVYKKTERCLFWLGEFEDTKPVATIFDLIRKGKELQCASDINNLPPKDKYRFWESLGLLGIDISAWGIVDNIMAAPWWKRVWVIQKITFLKEVVAICRSEK</sequence>
<gene>
    <name evidence="2" type="ORF">BPOR_0375g00010</name>
</gene>
<evidence type="ECO:0000259" key="1">
    <source>
        <dbReference type="Pfam" id="PF06985"/>
    </source>
</evidence>
<dbReference type="InterPro" id="IPR052895">
    <property type="entry name" value="HetReg/Transcr_Mod"/>
</dbReference>
<evidence type="ECO:0000313" key="3">
    <source>
        <dbReference type="Proteomes" id="UP000297280"/>
    </source>
</evidence>
<dbReference type="AlphaFoldDB" id="A0A4Z1KMU6"/>
<organism evidence="2 3">
    <name type="scientific">Botrytis porri</name>
    <dbReference type="NCBI Taxonomy" id="87229"/>
    <lineage>
        <taxon>Eukaryota</taxon>
        <taxon>Fungi</taxon>
        <taxon>Dikarya</taxon>
        <taxon>Ascomycota</taxon>
        <taxon>Pezizomycotina</taxon>
        <taxon>Leotiomycetes</taxon>
        <taxon>Helotiales</taxon>
        <taxon>Sclerotiniaceae</taxon>
        <taxon>Botrytis</taxon>
    </lineage>
</organism>
<protein>
    <recommendedName>
        <fullName evidence="1">Heterokaryon incompatibility domain-containing protein</fullName>
    </recommendedName>
</protein>
<dbReference type="PANTHER" id="PTHR24148">
    <property type="entry name" value="ANKYRIN REPEAT DOMAIN-CONTAINING PROTEIN 39 HOMOLOG-RELATED"/>
    <property type="match status" value="1"/>
</dbReference>
<comment type="caution">
    <text evidence="2">The sequence shown here is derived from an EMBL/GenBank/DDBJ whole genome shotgun (WGS) entry which is preliminary data.</text>
</comment>
<keyword evidence="3" id="KW-1185">Reference proteome</keyword>
<dbReference type="OrthoDB" id="2157530at2759"/>
<reference evidence="2 3" key="1">
    <citation type="submission" date="2017-12" db="EMBL/GenBank/DDBJ databases">
        <title>Comparative genomics of Botrytis spp.</title>
        <authorList>
            <person name="Valero-Jimenez C.A."/>
            <person name="Tapia P."/>
            <person name="Veloso J."/>
            <person name="Silva-Moreno E."/>
            <person name="Staats M."/>
            <person name="Valdes J.H."/>
            <person name="Van Kan J.A.L."/>
        </authorList>
    </citation>
    <scope>NUCLEOTIDE SEQUENCE [LARGE SCALE GENOMIC DNA]</scope>
    <source>
        <strain evidence="2 3">MUCL3349</strain>
    </source>
</reference>
<evidence type="ECO:0000313" key="2">
    <source>
        <dbReference type="EMBL" id="TGO85652.1"/>
    </source>
</evidence>
<feature type="domain" description="Heterokaryon incompatibility" evidence="1">
    <location>
        <begin position="7"/>
        <end position="147"/>
    </location>
</feature>
<dbReference type="Pfam" id="PF06985">
    <property type="entry name" value="HET"/>
    <property type="match status" value="1"/>
</dbReference>
<dbReference type="Proteomes" id="UP000297280">
    <property type="component" value="Unassembled WGS sequence"/>
</dbReference>
<name>A0A4Z1KMU6_9HELO</name>
<proteinExistence type="predicted"/>
<dbReference type="PANTHER" id="PTHR24148:SF64">
    <property type="entry name" value="HETEROKARYON INCOMPATIBILITY DOMAIN-CONTAINING PROTEIN"/>
    <property type="match status" value="1"/>
</dbReference>